<name>H0JKF4_9NOCA</name>
<evidence type="ECO:0000313" key="2">
    <source>
        <dbReference type="EMBL" id="EHK86568.1"/>
    </source>
</evidence>
<proteinExistence type="predicted"/>
<keyword evidence="1" id="KW-1133">Transmembrane helix</keyword>
<dbReference type="AlphaFoldDB" id="H0JKF4"/>
<keyword evidence="1" id="KW-0812">Transmembrane</keyword>
<dbReference type="Proteomes" id="UP000005064">
    <property type="component" value="Unassembled WGS sequence"/>
</dbReference>
<gene>
    <name evidence="2" type="ORF">AK37_00257</name>
</gene>
<feature type="transmembrane region" description="Helical" evidence="1">
    <location>
        <begin position="12"/>
        <end position="33"/>
    </location>
</feature>
<keyword evidence="2" id="KW-0808">Transferase</keyword>
<keyword evidence="2" id="KW-0012">Acyltransferase</keyword>
<dbReference type="EMBL" id="AHBW01000025">
    <property type="protein sequence ID" value="EHK86568.1"/>
    <property type="molecule type" value="Genomic_DNA"/>
</dbReference>
<keyword evidence="2" id="KW-0449">Lipoprotein</keyword>
<accession>H0JKF4</accession>
<evidence type="ECO:0000313" key="3">
    <source>
        <dbReference type="Proteomes" id="UP000005064"/>
    </source>
</evidence>
<keyword evidence="1" id="KW-0472">Membrane</keyword>
<comment type="caution">
    <text evidence="2">The sequence shown here is derived from an EMBL/GenBank/DDBJ whole genome shotgun (WGS) entry which is preliminary data.</text>
</comment>
<organism evidence="2 3">
    <name type="scientific">Rhodococcus pyridinivorans AK37</name>
    <dbReference type="NCBI Taxonomy" id="1114960"/>
    <lineage>
        <taxon>Bacteria</taxon>
        <taxon>Bacillati</taxon>
        <taxon>Actinomycetota</taxon>
        <taxon>Actinomycetes</taxon>
        <taxon>Mycobacteriales</taxon>
        <taxon>Nocardiaceae</taxon>
        <taxon>Rhodococcus</taxon>
    </lineage>
</organism>
<dbReference type="GO" id="GO:0016746">
    <property type="term" value="F:acyltransferase activity"/>
    <property type="evidence" value="ECO:0007669"/>
    <property type="project" value="UniProtKB-KW"/>
</dbReference>
<feature type="non-terminal residue" evidence="2">
    <location>
        <position position="56"/>
    </location>
</feature>
<reference evidence="2 3" key="1">
    <citation type="submission" date="2011-12" db="EMBL/GenBank/DDBJ databases">
        <authorList>
            <person name="Kriszt B."/>
            <person name="Tancsics A."/>
            <person name="Cserhati M."/>
            <person name="Toth A."/>
            <person name="Nagy I."/>
            <person name="Horvath B."/>
            <person name="Tamura T."/>
            <person name="Kukolya J."/>
            <person name="Szoboszlay S."/>
        </authorList>
    </citation>
    <scope>NUCLEOTIDE SEQUENCE [LARGE SCALE GENOMIC DNA]</scope>
    <source>
        <strain evidence="2 3">AK37</strain>
    </source>
</reference>
<protein>
    <submittedName>
        <fullName evidence="2">Apolipoprotein n-acyltransferase</fullName>
    </submittedName>
</protein>
<sequence>MTGRPLATVTVRAVRVVALRALLAVVAGVLLFASFPPRPLWFLAPVGIYILVGVCC</sequence>
<evidence type="ECO:0000256" key="1">
    <source>
        <dbReference type="SAM" id="Phobius"/>
    </source>
</evidence>